<keyword evidence="3" id="KW-1185">Reference proteome</keyword>
<gene>
    <name evidence="2" type="ORF">JMJ77_013578</name>
</gene>
<name>A0A9P7UCS3_9PEZI</name>
<dbReference type="AlphaFoldDB" id="A0A9P7UCS3"/>
<evidence type="ECO:0000256" key="1">
    <source>
        <dbReference type="SAM" id="MobiDB-lite"/>
    </source>
</evidence>
<sequence>MPDSEDIYGHYRIKQPTGLAVPINPLLPCSALSTYATATPYPMCERPENLPSDATAESPASRPRPSFLLVLLVVAPTSSDQLIMPSTEQHMAAVGLMQLGTGTLCARTAIRGPEVRTLF</sequence>
<accession>A0A9P7UCS3</accession>
<organism evidence="2 3">
    <name type="scientific">Colletotrichum scovillei</name>
    <dbReference type="NCBI Taxonomy" id="1209932"/>
    <lineage>
        <taxon>Eukaryota</taxon>
        <taxon>Fungi</taxon>
        <taxon>Dikarya</taxon>
        <taxon>Ascomycota</taxon>
        <taxon>Pezizomycotina</taxon>
        <taxon>Sordariomycetes</taxon>
        <taxon>Hypocreomycetidae</taxon>
        <taxon>Glomerellales</taxon>
        <taxon>Glomerellaceae</taxon>
        <taxon>Colletotrichum</taxon>
        <taxon>Colletotrichum acutatum species complex</taxon>
    </lineage>
</organism>
<evidence type="ECO:0000313" key="3">
    <source>
        <dbReference type="Proteomes" id="UP000699042"/>
    </source>
</evidence>
<evidence type="ECO:0000313" key="2">
    <source>
        <dbReference type="EMBL" id="KAG7050838.1"/>
    </source>
</evidence>
<reference evidence="2" key="1">
    <citation type="submission" date="2021-05" db="EMBL/GenBank/DDBJ databases">
        <title>Comparative genomics of three Colletotrichum scovillei strains and genetic complementation revealed genes involved fungal growth and virulence on chili pepper.</title>
        <authorList>
            <person name="Hsieh D.-K."/>
            <person name="Chuang S.-C."/>
            <person name="Chen C.-Y."/>
            <person name="Chao Y.-T."/>
            <person name="Lu M.-Y.J."/>
            <person name="Lee M.-H."/>
            <person name="Shih M.-C."/>
        </authorList>
    </citation>
    <scope>NUCLEOTIDE SEQUENCE</scope>
    <source>
        <strain evidence="2">Coll-153</strain>
    </source>
</reference>
<comment type="caution">
    <text evidence="2">The sequence shown here is derived from an EMBL/GenBank/DDBJ whole genome shotgun (WGS) entry which is preliminary data.</text>
</comment>
<proteinExistence type="predicted"/>
<dbReference type="Proteomes" id="UP000699042">
    <property type="component" value="Unassembled WGS sequence"/>
</dbReference>
<feature type="region of interest" description="Disordered" evidence="1">
    <location>
        <begin position="42"/>
        <end position="61"/>
    </location>
</feature>
<protein>
    <submittedName>
        <fullName evidence="2">Uncharacterized protein</fullName>
    </submittedName>
</protein>
<dbReference type="EMBL" id="JAESDN010000005">
    <property type="protein sequence ID" value="KAG7050838.1"/>
    <property type="molecule type" value="Genomic_DNA"/>
</dbReference>